<evidence type="ECO:0000313" key="1">
    <source>
        <dbReference type="EMBL" id="AKH46433.1"/>
    </source>
</evidence>
<dbReference type="EMBL" id="KR029583">
    <property type="protein sequence ID" value="AKH46433.1"/>
    <property type="molecule type" value="Genomic_DNA"/>
</dbReference>
<accession>A0A0F7L4L0</accession>
<proteinExistence type="predicted"/>
<name>A0A0F7L4L0_9VIRU</name>
<sequence length="54" mass="6676">MNMMLLWKELRNNEVISLVLKATLWLPVRPFMICRRLSMLLNKRRIDYHLKVDY</sequence>
<reference evidence="1" key="2">
    <citation type="submission" date="2015-03" db="EMBL/GenBank/DDBJ databases">
        <authorList>
            <person name="Chow C.-E.T."/>
            <person name="Winget D.M."/>
            <person name="White R.A.III."/>
            <person name="Hallam S.J."/>
            <person name="Suttle C.A."/>
        </authorList>
    </citation>
    <scope>NUCLEOTIDE SEQUENCE</scope>
    <source>
        <strain evidence="1">Anoxic3_8</strain>
    </source>
</reference>
<organism evidence="1">
    <name type="scientific">uncultured marine virus</name>
    <dbReference type="NCBI Taxonomy" id="186617"/>
    <lineage>
        <taxon>Viruses</taxon>
        <taxon>environmental samples</taxon>
    </lineage>
</organism>
<reference evidence="1" key="1">
    <citation type="journal article" date="2015" name="Front. Microbiol.">
        <title>Combining genomic sequencing methods to explore viral diversity and reveal potential virus-host interactions.</title>
        <authorList>
            <person name="Chow C.E."/>
            <person name="Winget D.M."/>
            <person name="White R.A.III."/>
            <person name="Hallam S.J."/>
            <person name="Suttle C.A."/>
        </authorList>
    </citation>
    <scope>NUCLEOTIDE SEQUENCE</scope>
    <source>
        <strain evidence="1">Anoxic3_8</strain>
    </source>
</reference>
<protein>
    <submittedName>
        <fullName evidence="1">Uncharacterized protein</fullName>
    </submittedName>
</protein>